<accession>A0A1G9JQ15</accession>
<comment type="catalytic activity">
    <reaction evidence="5">
        <text>L-serine + acetyl-CoA = O-acetyl-L-serine + CoA</text>
        <dbReference type="Rhea" id="RHEA:24560"/>
        <dbReference type="ChEBI" id="CHEBI:33384"/>
        <dbReference type="ChEBI" id="CHEBI:57287"/>
        <dbReference type="ChEBI" id="CHEBI:57288"/>
        <dbReference type="ChEBI" id="CHEBI:58340"/>
        <dbReference type="EC" id="2.3.1.30"/>
    </reaction>
</comment>
<gene>
    <name evidence="6" type="ORF">SAMN04488514_101658</name>
</gene>
<protein>
    <recommendedName>
        <fullName evidence="5">Serine acetyltransferase</fullName>
        <ecNumber evidence="5">2.3.1.30</ecNumber>
    </recommendedName>
</protein>
<proteinExistence type="inferred from homology"/>
<evidence type="ECO:0000256" key="5">
    <source>
        <dbReference type="PIRNR" id="PIRNR000441"/>
    </source>
</evidence>
<evidence type="ECO:0000256" key="3">
    <source>
        <dbReference type="ARBA" id="ARBA00022737"/>
    </source>
</evidence>
<dbReference type="PANTHER" id="PTHR42811">
    <property type="entry name" value="SERINE ACETYLTRANSFERASE"/>
    <property type="match status" value="1"/>
</dbReference>
<dbReference type="AlphaFoldDB" id="A0A1G9JQ15"/>
<dbReference type="Proteomes" id="UP000199440">
    <property type="component" value="Unassembled WGS sequence"/>
</dbReference>
<dbReference type="EMBL" id="FNGV01000001">
    <property type="protein sequence ID" value="SDL39541.1"/>
    <property type="molecule type" value="Genomic_DNA"/>
</dbReference>
<dbReference type="RefSeq" id="WP_089885215.1">
    <property type="nucleotide sequence ID" value="NZ_FNGV01000001.1"/>
</dbReference>
<comment type="similarity">
    <text evidence="1 5">Belongs to the transferase hexapeptide repeat family.</text>
</comment>
<dbReference type="Gene3D" id="2.160.10.10">
    <property type="entry name" value="Hexapeptide repeat proteins"/>
    <property type="match status" value="1"/>
</dbReference>
<dbReference type="PROSITE" id="PS00101">
    <property type="entry name" value="HEXAPEP_TRANSFERASES"/>
    <property type="match status" value="1"/>
</dbReference>
<dbReference type="GO" id="GO:0005737">
    <property type="term" value="C:cytoplasm"/>
    <property type="evidence" value="ECO:0007669"/>
    <property type="project" value="InterPro"/>
</dbReference>
<dbReference type="InterPro" id="IPR018357">
    <property type="entry name" value="Hexapep_transf_CS"/>
</dbReference>
<dbReference type="OrthoDB" id="9814490at2"/>
<dbReference type="PIRSF" id="PIRSF000441">
    <property type="entry name" value="CysE"/>
    <property type="match status" value="1"/>
</dbReference>
<dbReference type="EC" id="2.3.1.30" evidence="5"/>
<dbReference type="InterPro" id="IPR045304">
    <property type="entry name" value="LbH_SAT"/>
</dbReference>
<keyword evidence="2 5" id="KW-0808">Transferase</keyword>
<dbReference type="Pfam" id="PF00132">
    <property type="entry name" value="Hexapep"/>
    <property type="match status" value="1"/>
</dbReference>
<name>A0A1G9JQ15_9FLAO</name>
<dbReference type="CDD" id="cd03354">
    <property type="entry name" value="LbH_SAT"/>
    <property type="match status" value="1"/>
</dbReference>
<dbReference type="InterPro" id="IPR001451">
    <property type="entry name" value="Hexapep"/>
</dbReference>
<sequence length="185" mass="20885">MNDLVKHDLYRYKGDTRLKSFIKAWLFIPGFRYVYHFRKCNKYKRNSVLGIIHRLALRRYYFKYGIQIPINTKIGKGFYIGHFGNIVINNSAVIGDNCNVAHGVTIGQINRGRRKGTPSIGNQVWIGTGSVVVGNITIGNNVLIAPLTYVNDDIPENSLVMGNPFKVVPQANATKNYVTKILNLK</sequence>
<evidence type="ECO:0000313" key="6">
    <source>
        <dbReference type="EMBL" id="SDL39541.1"/>
    </source>
</evidence>
<evidence type="ECO:0000256" key="2">
    <source>
        <dbReference type="ARBA" id="ARBA00022679"/>
    </source>
</evidence>
<evidence type="ECO:0000256" key="4">
    <source>
        <dbReference type="ARBA" id="ARBA00023315"/>
    </source>
</evidence>
<keyword evidence="4 5" id="KW-0012">Acyltransferase</keyword>
<dbReference type="GO" id="GO:0009001">
    <property type="term" value="F:serine O-acetyltransferase activity"/>
    <property type="evidence" value="ECO:0007669"/>
    <property type="project" value="UniProtKB-EC"/>
</dbReference>
<dbReference type="InterPro" id="IPR005881">
    <property type="entry name" value="Ser_O-AcTrfase"/>
</dbReference>
<dbReference type="GO" id="GO:0006535">
    <property type="term" value="P:cysteine biosynthetic process from serine"/>
    <property type="evidence" value="ECO:0007669"/>
    <property type="project" value="InterPro"/>
</dbReference>
<evidence type="ECO:0000313" key="7">
    <source>
        <dbReference type="Proteomes" id="UP000199440"/>
    </source>
</evidence>
<dbReference type="STRING" id="192904.SAMN04488514_101658"/>
<dbReference type="InterPro" id="IPR011004">
    <property type="entry name" value="Trimer_LpxA-like_sf"/>
</dbReference>
<evidence type="ECO:0000256" key="1">
    <source>
        <dbReference type="ARBA" id="ARBA00007274"/>
    </source>
</evidence>
<dbReference type="SUPFAM" id="SSF51161">
    <property type="entry name" value="Trimeric LpxA-like enzymes"/>
    <property type="match status" value="1"/>
</dbReference>
<organism evidence="6 7">
    <name type="scientific">Kriegella aquimaris</name>
    <dbReference type="NCBI Taxonomy" id="192904"/>
    <lineage>
        <taxon>Bacteria</taxon>
        <taxon>Pseudomonadati</taxon>
        <taxon>Bacteroidota</taxon>
        <taxon>Flavobacteriia</taxon>
        <taxon>Flavobacteriales</taxon>
        <taxon>Flavobacteriaceae</taxon>
        <taxon>Kriegella</taxon>
    </lineage>
</organism>
<keyword evidence="3" id="KW-0677">Repeat</keyword>
<reference evidence="6 7" key="1">
    <citation type="submission" date="2016-10" db="EMBL/GenBank/DDBJ databases">
        <authorList>
            <person name="de Groot N.N."/>
        </authorList>
    </citation>
    <scope>NUCLEOTIDE SEQUENCE [LARGE SCALE GENOMIC DNA]</scope>
    <source>
        <strain evidence="6 7">DSM 19886</strain>
    </source>
</reference>
<keyword evidence="7" id="KW-1185">Reference proteome</keyword>